<dbReference type="SUPFAM" id="SSF56601">
    <property type="entry name" value="beta-lactamase/transpeptidase-like"/>
    <property type="match status" value="1"/>
</dbReference>
<dbReference type="Gene3D" id="3.40.710.10">
    <property type="entry name" value="DD-peptidase/beta-lactamase superfamily"/>
    <property type="match status" value="1"/>
</dbReference>
<proteinExistence type="predicted"/>
<reference evidence="3 5" key="2">
    <citation type="submission" date="2021-08" db="EMBL/GenBank/DDBJ databases">
        <title>Bactericidal Effect of Pseudomonas oryziphila sp. nov., a novel Pseudomonas Species Against Xanthomonas oryzae Reduces Disease Severity of Bacterial Leaf Streak of Rice.</title>
        <authorList>
            <person name="Yang R."/>
            <person name="Li S."/>
            <person name="Li Y."/>
            <person name="Yan Y."/>
            <person name="Fang Y."/>
            <person name="Zou L."/>
            <person name="Chen G."/>
        </authorList>
    </citation>
    <scope>NUCLEOTIDE SEQUENCE [LARGE SCALE GENOMIC DNA]</scope>
    <source>
        <strain evidence="3 5">DSM 17497</strain>
    </source>
</reference>
<dbReference type="RefSeq" id="WP_028690749.1">
    <property type="nucleotide sequence ID" value="NZ_CP081966.1"/>
</dbReference>
<dbReference type="InterPro" id="IPR012338">
    <property type="entry name" value="Beta-lactam/transpept-like"/>
</dbReference>
<organism evidence="2 4">
    <name type="scientific">Pseudomonas mosselii</name>
    <dbReference type="NCBI Taxonomy" id="78327"/>
    <lineage>
        <taxon>Bacteria</taxon>
        <taxon>Pseudomonadati</taxon>
        <taxon>Pseudomonadota</taxon>
        <taxon>Gammaproteobacteria</taxon>
        <taxon>Pseudomonadales</taxon>
        <taxon>Pseudomonadaceae</taxon>
        <taxon>Pseudomonas</taxon>
    </lineage>
</organism>
<gene>
    <name evidence="2" type="ORF">H4C75_19085</name>
    <name evidence="3" type="ORF">K5H97_15970</name>
</gene>
<evidence type="ECO:0000313" key="5">
    <source>
        <dbReference type="Proteomes" id="UP000825591"/>
    </source>
</evidence>
<dbReference type="InterPro" id="IPR050491">
    <property type="entry name" value="AmpC-like"/>
</dbReference>
<evidence type="ECO:0000313" key="2">
    <source>
        <dbReference type="EMBL" id="MBA6066845.1"/>
    </source>
</evidence>
<protein>
    <submittedName>
        <fullName evidence="2">Beta-lactamase family protein</fullName>
    </submittedName>
</protein>
<dbReference type="Proteomes" id="UP000825591">
    <property type="component" value="Chromosome"/>
</dbReference>
<dbReference type="InterPro" id="IPR001466">
    <property type="entry name" value="Beta-lactam-related"/>
</dbReference>
<keyword evidence="5" id="KW-1185">Reference proteome</keyword>
<dbReference type="AlphaFoldDB" id="A0A7W2PZT9"/>
<dbReference type="Proteomes" id="UP000541770">
    <property type="component" value="Unassembled WGS sequence"/>
</dbReference>
<evidence type="ECO:0000259" key="1">
    <source>
        <dbReference type="Pfam" id="PF00144"/>
    </source>
</evidence>
<reference evidence="2 4" key="1">
    <citation type="submission" date="2020-07" db="EMBL/GenBank/DDBJ databases">
        <title>Diversity of carbapenemase encoding genes among Pseudomonas putida group clinical isolates in a tertiary Brazilian hospital.</title>
        <authorList>
            <person name="Alberto-Lei F."/>
            <person name="Nodari C.S."/>
            <person name="Streling A.P."/>
            <person name="Paulino J.T."/>
            <person name="Bessa-Neto F.O."/>
            <person name="Cayo R."/>
            <person name="Gales A.C."/>
        </authorList>
    </citation>
    <scope>NUCLEOTIDE SEQUENCE [LARGE SCALE GENOMIC DNA]</scope>
    <source>
        <strain evidence="2 4">14802</strain>
    </source>
</reference>
<feature type="domain" description="Beta-lactamase-related" evidence="1">
    <location>
        <begin position="22"/>
        <end position="260"/>
    </location>
</feature>
<sequence length="296" mass="31682">MLISTLSNGRFITPSLQAEPCVPWWSFTKTVLAATALTLVRDRRLALDAALPETTCTLRQLLRHEAGLADYGELPEYHAAVANHEAAWSVDEMMQRLDGARLRYDPGAGWRYSNVGYMLVARLIERATGLPLEDAISQQVLAPLGISAVRLATQRADLNGDYLGHSLNYDPGWVYHGLLIGPVSQAALFLESLLAGTLLPADLLQEMQATKVLGGPMTGRPWIAPGYALGLMRGTIEGGLTLAGHTGCGPGSVVAVYRCAVGEAVACCAVFSTASDEGRIEALVAQEVRKALEAVR</sequence>
<accession>A0A7W2PZT9</accession>
<dbReference type="EMBL" id="JACGDE010000013">
    <property type="protein sequence ID" value="MBA6066845.1"/>
    <property type="molecule type" value="Genomic_DNA"/>
</dbReference>
<evidence type="ECO:0000313" key="3">
    <source>
        <dbReference type="EMBL" id="QZP24337.1"/>
    </source>
</evidence>
<dbReference type="PANTHER" id="PTHR46825:SF9">
    <property type="entry name" value="BETA-LACTAMASE-RELATED DOMAIN-CONTAINING PROTEIN"/>
    <property type="match status" value="1"/>
</dbReference>
<dbReference type="EMBL" id="CP081966">
    <property type="protein sequence ID" value="QZP24337.1"/>
    <property type="molecule type" value="Genomic_DNA"/>
</dbReference>
<evidence type="ECO:0000313" key="4">
    <source>
        <dbReference type="Proteomes" id="UP000541770"/>
    </source>
</evidence>
<dbReference type="Pfam" id="PF00144">
    <property type="entry name" value="Beta-lactamase"/>
    <property type="match status" value="1"/>
</dbReference>
<name>A0A7W2PZT9_9PSED</name>
<dbReference type="PANTHER" id="PTHR46825">
    <property type="entry name" value="D-ALANYL-D-ALANINE-CARBOXYPEPTIDASE/ENDOPEPTIDASE AMPH"/>
    <property type="match status" value="1"/>
</dbReference>